<evidence type="ECO:0000256" key="11">
    <source>
        <dbReference type="ARBA" id="ARBA00023136"/>
    </source>
</evidence>
<name>A0A8C4SHA6_ERPCA</name>
<keyword evidence="7 14" id="KW-0165">Cleavage on pair of basic residues</keyword>
<comment type="domain">
    <text evidence="14">The ZP domain is involved in the polymerization of the ZP proteins to form the zona pellucida.</text>
</comment>
<dbReference type="PANTHER" id="PTHR11576:SF2">
    <property type="entry name" value="ZONA PELLUCIDA SPERM-BINDING PROTEIN 3"/>
    <property type="match status" value="1"/>
</dbReference>
<keyword evidence="12 14" id="KW-1015">Disulfide bond</keyword>
<dbReference type="PROSITE" id="PS51034">
    <property type="entry name" value="ZP_2"/>
    <property type="match status" value="1"/>
</dbReference>
<dbReference type="InterPro" id="IPR048290">
    <property type="entry name" value="ZP_chr"/>
</dbReference>
<dbReference type="Gene3D" id="2.60.40.3210">
    <property type="entry name" value="Zona pellucida, ZP-N domain"/>
    <property type="match status" value="1"/>
</dbReference>
<reference evidence="16" key="2">
    <citation type="submission" date="2025-08" db="UniProtKB">
        <authorList>
            <consortium name="Ensembl"/>
        </authorList>
    </citation>
    <scope>IDENTIFICATION</scope>
</reference>
<dbReference type="GO" id="GO:0032190">
    <property type="term" value="F:acrosin binding"/>
    <property type="evidence" value="ECO:0007669"/>
    <property type="project" value="TreeGrafter"/>
</dbReference>
<dbReference type="GO" id="GO:2000344">
    <property type="term" value="P:positive regulation of acrosome reaction"/>
    <property type="evidence" value="ECO:0007669"/>
    <property type="project" value="UniProtKB-UniRule"/>
</dbReference>
<dbReference type="Ensembl" id="ENSECRT00000014896.1">
    <property type="protein sequence ID" value="ENSECRP00000014637.1"/>
    <property type="gene ID" value="ENSECRG00000009766.1"/>
</dbReference>
<keyword evidence="5 14" id="KW-0964">Secreted</keyword>
<keyword evidence="11 14" id="KW-0472">Membrane</keyword>
<dbReference type="GO" id="GO:0005886">
    <property type="term" value="C:plasma membrane"/>
    <property type="evidence" value="ECO:0007669"/>
    <property type="project" value="UniProtKB-SubCell"/>
</dbReference>
<keyword evidence="8 14" id="KW-0812">Transmembrane</keyword>
<evidence type="ECO:0000256" key="5">
    <source>
        <dbReference type="ARBA" id="ARBA00022525"/>
    </source>
</evidence>
<dbReference type="GeneTree" id="ENSGT01030000234567"/>
<dbReference type="Pfam" id="PF23344">
    <property type="entry name" value="ZP-N"/>
    <property type="match status" value="1"/>
</dbReference>
<dbReference type="SMART" id="SM00241">
    <property type="entry name" value="ZP"/>
    <property type="match status" value="1"/>
</dbReference>
<keyword evidence="17" id="KW-1185">Reference proteome</keyword>
<keyword evidence="4 14" id="KW-1003">Cell membrane</keyword>
<reference evidence="16" key="3">
    <citation type="submission" date="2025-09" db="UniProtKB">
        <authorList>
            <consortium name="Ensembl"/>
        </authorList>
    </citation>
    <scope>IDENTIFICATION</scope>
</reference>
<keyword evidence="13" id="KW-0325">Glycoprotein</keyword>
<dbReference type="GO" id="GO:0035804">
    <property type="term" value="F:structural constituent of egg coat"/>
    <property type="evidence" value="ECO:0007669"/>
    <property type="project" value="UniProtKB-UniRule"/>
</dbReference>
<comment type="subcellular location">
    <subcellularLocation>
        <location evidence="1">Secreted</location>
        <location evidence="1">Extracellular space</location>
        <location evidence="1">Extracellular matrix</location>
    </subcellularLocation>
    <subcellularLocation>
        <location evidence="14">Zona pellucida</location>
    </subcellularLocation>
    <subcellularLocation>
        <location evidence="14">Cell membrane</location>
        <topology evidence="14">Single-pass type I membrane protein</topology>
    </subcellularLocation>
</comment>
<feature type="domain" description="ZP" evidence="15">
    <location>
        <begin position="56"/>
        <end position="316"/>
    </location>
</feature>
<dbReference type="Gene3D" id="2.60.40.4100">
    <property type="entry name" value="Zona pellucida, ZP-C domain"/>
    <property type="match status" value="1"/>
</dbReference>
<feature type="signal peptide" evidence="14">
    <location>
        <begin position="1"/>
        <end position="25"/>
    </location>
</feature>
<evidence type="ECO:0000256" key="4">
    <source>
        <dbReference type="ARBA" id="ARBA00022475"/>
    </source>
</evidence>
<evidence type="ECO:0000256" key="6">
    <source>
        <dbReference type="ARBA" id="ARBA00022530"/>
    </source>
</evidence>
<keyword evidence="9 14" id="KW-0732">Signal</keyword>
<evidence type="ECO:0000256" key="14">
    <source>
        <dbReference type="RuleBase" id="RU367066"/>
    </source>
</evidence>
<gene>
    <name evidence="16" type="primary">LOC114648962</name>
</gene>
<dbReference type="AlphaFoldDB" id="A0A8C4SHA6"/>
<feature type="transmembrane region" description="Helical" evidence="14">
    <location>
        <begin position="401"/>
        <end position="420"/>
    </location>
</feature>
<dbReference type="Pfam" id="PF00100">
    <property type="entry name" value="Zona_pellucida"/>
    <property type="match status" value="1"/>
</dbReference>
<sequence length="424" mass="46371">MGRNAVCQLLAFGLLYFVLVDVSDSTKEQQRQQAVVNFDLPQSAQRAVSTQTVSAQCTEAAVIVSIDPDLLGIQHPVQPSDLSIGGCGVTRQVTSPPEFVIEAPLQGCGSTVTMLADDIVYSFTLEYNPSQIPGIPIIRTNAAAVLIECHYPRRHNVSSNALDPTWIPYTSTKSAEDVLGFSLVIMNSDWSAPRSTNLFYLGDLINLQASVGNSNHVPLRLFVDKCVASQALGFSSQNYTFIGNSGCLTDSKLTGSNSQFITPRNTQSTLQFELDAFRFYGNGGSSIYITCRLKVTLASRNIDSLNKACTYIQRLNQWKSVDGNDQVCSCCNTNCAANLPGRRYLDQFNIKQRRSVKMPAEWDDTIVVGPLLLKREPPPIESRYLTNAEETSSGSSLQAEILGAVLGVLALACCAFFFLYRKPN</sequence>
<dbReference type="GO" id="GO:0007339">
    <property type="term" value="P:binding of sperm to zona pellucida"/>
    <property type="evidence" value="ECO:0007669"/>
    <property type="project" value="UniProtKB-UniRule"/>
</dbReference>
<dbReference type="FunFam" id="2.60.40.4100:FF:000002">
    <property type="entry name" value="Zona pellucida sperm-binding protein 3"/>
    <property type="match status" value="1"/>
</dbReference>
<organism evidence="16 17">
    <name type="scientific">Erpetoichthys calabaricus</name>
    <name type="common">Rope fish</name>
    <name type="synonym">Calamoichthys calabaricus</name>
    <dbReference type="NCBI Taxonomy" id="27687"/>
    <lineage>
        <taxon>Eukaryota</taxon>
        <taxon>Metazoa</taxon>
        <taxon>Chordata</taxon>
        <taxon>Craniata</taxon>
        <taxon>Vertebrata</taxon>
        <taxon>Euteleostomi</taxon>
        <taxon>Actinopterygii</taxon>
        <taxon>Polypteriformes</taxon>
        <taxon>Polypteridae</taxon>
        <taxon>Erpetoichthys</taxon>
    </lineage>
</organism>
<dbReference type="PRINTS" id="PR00023">
    <property type="entry name" value="ZPELLUCIDA"/>
</dbReference>
<keyword evidence="10 14" id="KW-1133">Transmembrane helix</keyword>
<accession>A0A8C4SHA6</accession>
<protein>
    <recommendedName>
        <fullName evidence="3 14">Zona pellucida sperm-binding protein 3</fullName>
    </recommendedName>
</protein>
<feature type="chain" id="PRO_5034611461" description="Zona pellucida sperm-binding protein 3" evidence="14">
    <location>
        <begin position="26"/>
        <end position="424"/>
    </location>
</feature>
<evidence type="ECO:0000256" key="9">
    <source>
        <dbReference type="ARBA" id="ARBA00022729"/>
    </source>
</evidence>
<comment type="similarity">
    <text evidence="2 14">Belongs to the ZP domain family. ZPC subfamily.</text>
</comment>
<dbReference type="InterPro" id="IPR001507">
    <property type="entry name" value="ZP_dom"/>
</dbReference>
<dbReference type="InterPro" id="IPR042235">
    <property type="entry name" value="ZP-C_dom"/>
</dbReference>
<dbReference type="InterPro" id="IPR055356">
    <property type="entry name" value="ZP-N"/>
</dbReference>
<dbReference type="FunFam" id="2.60.40.3210:FF:000001">
    <property type="entry name" value="Zona pellucida sperm-binding protein 3"/>
    <property type="match status" value="1"/>
</dbReference>
<evidence type="ECO:0000256" key="13">
    <source>
        <dbReference type="ARBA" id="ARBA00023180"/>
    </source>
</evidence>
<dbReference type="PANTHER" id="PTHR11576">
    <property type="entry name" value="ZONA PELLUCIDA SPERM-BINDING PROTEIN 3"/>
    <property type="match status" value="1"/>
</dbReference>
<dbReference type="GO" id="GO:0035803">
    <property type="term" value="P:egg coat formation"/>
    <property type="evidence" value="ECO:0007669"/>
    <property type="project" value="UniProtKB-UniRule"/>
</dbReference>
<evidence type="ECO:0000256" key="2">
    <source>
        <dbReference type="ARBA" id="ARBA00006735"/>
    </source>
</evidence>
<dbReference type="GO" id="GO:0035805">
    <property type="term" value="C:egg coat"/>
    <property type="evidence" value="ECO:0007669"/>
    <property type="project" value="UniProtKB-SubCell"/>
</dbReference>
<evidence type="ECO:0000256" key="12">
    <source>
        <dbReference type="ARBA" id="ARBA00023157"/>
    </source>
</evidence>
<dbReference type="Proteomes" id="UP000694620">
    <property type="component" value="Chromosome 3"/>
</dbReference>
<evidence type="ECO:0000256" key="3">
    <source>
        <dbReference type="ARBA" id="ARBA00017980"/>
    </source>
</evidence>
<dbReference type="InterPro" id="IPR055355">
    <property type="entry name" value="ZP-C"/>
</dbReference>
<evidence type="ECO:0000313" key="17">
    <source>
        <dbReference type="Proteomes" id="UP000694620"/>
    </source>
</evidence>
<evidence type="ECO:0000256" key="8">
    <source>
        <dbReference type="ARBA" id="ARBA00022692"/>
    </source>
</evidence>
<proteinExistence type="inferred from homology"/>
<evidence type="ECO:0000313" key="16">
    <source>
        <dbReference type="Ensembl" id="ENSECRP00000014637.1"/>
    </source>
</evidence>
<evidence type="ECO:0000259" key="15">
    <source>
        <dbReference type="PROSITE" id="PS51034"/>
    </source>
</evidence>
<reference evidence="16" key="1">
    <citation type="submission" date="2021-06" db="EMBL/GenBank/DDBJ databases">
        <authorList>
            <consortium name="Wellcome Sanger Institute Data Sharing"/>
        </authorList>
    </citation>
    <scope>NUCLEOTIDE SEQUENCE [LARGE SCALE GENOMIC DNA]</scope>
</reference>
<comment type="function">
    <text evidence="14">Component of the zona pellucida, an extracellular matrix surrounding oocytes which mediates sperm binding, induction of the acrosome reaction and prevents post-fertilization polyspermy. The zona pellucida is composed of 3 to 4 glycoproteins, ZP1, ZP2, ZP3, and ZP4. ZP3 is essential for sperm binding and zona matrix formation.</text>
</comment>
<comment type="PTM">
    <text evidence="14">Proteolytically cleaved before the transmembrane segment to yield the secreted ectodomain incorporated in the zona pellucida.</text>
</comment>
<evidence type="ECO:0000256" key="10">
    <source>
        <dbReference type="ARBA" id="ARBA00022989"/>
    </source>
</evidence>
<evidence type="ECO:0000256" key="7">
    <source>
        <dbReference type="ARBA" id="ARBA00022685"/>
    </source>
</evidence>
<evidence type="ECO:0000256" key="1">
    <source>
        <dbReference type="ARBA" id="ARBA00004498"/>
    </source>
</evidence>
<keyword evidence="6 14" id="KW-0272">Extracellular matrix</keyword>